<dbReference type="Pfam" id="PF00596">
    <property type="entry name" value="Aldolase_II"/>
    <property type="match status" value="1"/>
</dbReference>
<gene>
    <name evidence="2" type="ORF">INT44_001287</name>
</gene>
<reference evidence="2" key="1">
    <citation type="submission" date="2020-12" db="EMBL/GenBank/DDBJ databases">
        <title>Metabolic potential, ecology and presence of endohyphal bacteria is reflected in genomic diversity of Mucoromycotina.</title>
        <authorList>
            <person name="Muszewska A."/>
            <person name="Okrasinska A."/>
            <person name="Steczkiewicz K."/>
            <person name="Drgas O."/>
            <person name="Orlowska M."/>
            <person name="Perlinska-Lenart U."/>
            <person name="Aleksandrzak-Piekarczyk T."/>
            <person name="Szatraj K."/>
            <person name="Zielenkiewicz U."/>
            <person name="Pilsyk S."/>
            <person name="Malc E."/>
            <person name="Mieczkowski P."/>
            <person name="Kruszewska J.S."/>
            <person name="Biernat P."/>
            <person name="Pawlowska J."/>
        </authorList>
    </citation>
    <scope>NUCLEOTIDE SEQUENCE</scope>
    <source>
        <strain evidence="2">WA0000051536</strain>
    </source>
</reference>
<name>A0A8H7QBA6_9FUNG</name>
<keyword evidence="3" id="KW-1185">Reference proteome</keyword>
<evidence type="ECO:0000313" key="2">
    <source>
        <dbReference type="EMBL" id="KAG2188533.1"/>
    </source>
</evidence>
<organism evidence="2 3">
    <name type="scientific">Umbelopsis vinacea</name>
    <dbReference type="NCBI Taxonomy" id="44442"/>
    <lineage>
        <taxon>Eukaryota</taxon>
        <taxon>Fungi</taxon>
        <taxon>Fungi incertae sedis</taxon>
        <taxon>Mucoromycota</taxon>
        <taxon>Mucoromycotina</taxon>
        <taxon>Umbelopsidomycetes</taxon>
        <taxon>Umbelopsidales</taxon>
        <taxon>Umbelopsidaceae</taxon>
        <taxon>Umbelopsis</taxon>
    </lineage>
</organism>
<dbReference type="EMBL" id="JAEPRA010000002">
    <property type="protein sequence ID" value="KAG2188533.1"/>
    <property type="molecule type" value="Genomic_DNA"/>
</dbReference>
<evidence type="ECO:0000259" key="1">
    <source>
        <dbReference type="SMART" id="SM01007"/>
    </source>
</evidence>
<dbReference type="InterPro" id="IPR036409">
    <property type="entry name" value="Aldolase_II/adducin_N_sf"/>
</dbReference>
<evidence type="ECO:0000313" key="3">
    <source>
        <dbReference type="Proteomes" id="UP000612746"/>
    </source>
</evidence>
<accession>A0A8H7QBA6</accession>
<dbReference type="SMART" id="SM01007">
    <property type="entry name" value="Aldolase_II"/>
    <property type="match status" value="1"/>
</dbReference>
<comment type="caution">
    <text evidence="2">The sequence shown here is derived from an EMBL/GenBank/DDBJ whole genome shotgun (WGS) entry which is preliminary data.</text>
</comment>
<dbReference type="NCBIfam" id="NF004855">
    <property type="entry name" value="PRK06208.1"/>
    <property type="match status" value="1"/>
</dbReference>
<dbReference type="FunFam" id="3.40.225.10:FF:000009">
    <property type="entry name" value="Class II aldolase/adducin N-terminal"/>
    <property type="match status" value="1"/>
</dbReference>
<dbReference type="Proteomes" id="UP000612746">
    <property type="component" value="Unassembled WGS sequence"/>
</dbReference>
<dbReference type="Gene3D" id="3.40.225.10">
    <property type="entry name" value="Class II aldolase/adducin N-terminal domain"/>
    <property type="match status" value="1"/>
</dbReference>
<dbReference type="InterPro" id="IPR051017">
    <property type="entry name" value="Aldolase-II_Adducin_sf"/>
</dbReference>
<dbReference type="GO" id="GO:0005856">
    <property type="term" value="C:cytoskeleton"/>
    <property type="evidence" value="ECO:0007669"/>
    <property type="project" value="TreeGrafter"/>
</dbReference>
<dbReference type="PANTHER" id="PTHR10672:SF3">
    <property type="entry name" value="PROTEIN HU-LI TAI SHAO"/>
    <property type="match status" value="1"/>
</dbReference>
<dbReference type="AlphaFoldDB" id="A0A8H7QBA6"/>
<sequence length="296" mass="33043">MSVSENTPMAADRSVFLRSKIKIILTGSETKEEAEAALRAPINIPRYPHFNDVHEQRVHMKQKLAAGFRLFAKFGWDEGVAGHMTFRDPEYPELYWVNYFGQSFSQVRASDLVLCDHSGAIVRGNYTVNKAAFVIHSAIHEGRPDAVCAVHSHSMYGKTFSTLGRKLLPITQDSCAFYEDHSLYDDFGGVVYTPEEGEHLKSALGQSKAMILKNHGLLTVGSSVDEAIWWFISMERCCMSQLIAEAACTNGFEGLQLIDHEVALGTRGNVGDKQAGFFQFQPMFAQIVKEQPDLLE</sequence>
<protein>
    <recommendedName>
        <fullName evidence="1">Class II aldolase/adducin N-terminal domain-containing protein</fullName>
    </recommendedName>
</protein>
<dbReference type="PANTHER" id="PTHR10672">
    <property type="entry name" value="ADDUCIN"/>
    <property type="match status" value="1"/>
</dbReference>
<dbReference type="OrthoDB" id="3238794at2759"/>
<dbReference type="InterPro" id="IPR001303">
    <property type="entry name" value="Aldolase_II/adducin_N"/>
</dbReference>
<feature type="domain" description="Class II aldolase/adducin N-terminal" evidence="1">
    <location>
        <begin position="62"/>
        <end position="242"/>
    </location>
</feature>
<dbReference type="SUPFAM" id="SSF53639">
    <property type="entry name" value="AraD/HMP-PK domain-like"/>
    <property type="match status" value="1"/>
</dbReference>
<proteinExistence type="predicted"/>
<dbReference type="GO" id="GO:0051015">
    <property type="term" value="F:actin filament binding"/>
    <property type="evidence" value="ECO:0007669"/>
    <property type="project" value="TreeGrafter"/>
</dbReference>